<keyword evidence="2" id="KW-0813">Transport</keyword>
<dbReference type="AlphaFoldDB" id="A0A381Z1W7"/>
<name>A0A381Z1W7_9ZZZZ</name>
<evidence type="ECO:0000256" key="3">
    <source>
        <dbReference type="ARBA" id="ARBA00022692"/>
    </source>
</evidence>
<keyword evidence="5" id="KW-0798">TonB box</keyword>
<sequence>MKKITQNLLVALVFLFSLAIVSQEGDDDSLDLQELEEVVLIGGGVIDLAEDRNTPVAVSTIKGSDIQKKIGAQDITMTLVNTPSVYVSGQGGGFGDTRIAVRGFEQDNTAYMLNGQPINGMEDGKMYWSNWSGMNDVASVVQIQRGLGASKLAISSVGGTVNFVMKSTDKREGGFAYAGVGNDNYLKATYSYDTGKKGKWATSFLMSHWQGDGYNEGTYGQGQTYFLSVGYDVSDEHSLNFLMTGAPQWHDQNFGKSISSYLEYGRKYNNNWGMYGDTYMTERRNFYHKPVFNLNWDWDIDDSSSLNTVLYASTGNGGGTGGRGQRIRNDRGNLDYDAIYGYNLSTSGAGGNYAAEGGYITRASMNMHNWVGMVMKYEKVFSDNLTFNVGADLRTYYGEHFRIVENFHGLQTWQENIRLRNQNDNHQTYGSYGTYKNVITARDMAANPWYATFAKFNQDEKIAYSNDERISYAGIFTQVEYTSDNFSTFFQGAVSNQSHQRFDHYQYADQTLIDGTSSQATGALPGGIEDGVDSEKVSNVGYNAKAGVGWDLAENGKVFFNAGYYSRQPYHDNIYLNYTNQVNPLTSNETILGLEAGYSYSSPNFSANVNAYRTNWADRVVTSFNVQNDVVTFTTNEGVEQLHQGIEFDFDWKPQPDVPYTLTGFLSMGDWKYVGEALSRVTDEDQNVISTSSSDVDGGEVGDAAQFTAGMGIDVQLAERLSMDSDVRFYDNLYADVGAVKENLKVPSYHVVDWGMSYKMYVGDEGGSLNVRVNINNLFDRVYINELRTNIAAEAGDETWNGVNVSNQGYFGLGRTWNVGLRYKF</sequence>
<keyword evidence="7" id="KW-0998">Cell outer membrane</keyword>
<reference evidence="10" key="1">
    <citation type="submission" date="2018-05" db="EMBL/GenBank/DDBJ databases">
        <authorList>
            <person name="Lanie J.A."/>
            <person name="Ng W.-L."/>
            <person name="Kazmierczak K.M."/>
            <person name="Andrzejewski T.M."/>
            <person name="Davidsen T.M."/>
            <person name="Wayne K.J."/>
            <person name="Tettelin H."/>
            <person name="Glass J.I."/>
            <person name="Rusch D."/>
            <person name="Podicherti R."/>
            <person name="Tsui H.-C.T."/>
            <person name="Winkler M.E."/>
        </authorList>
    </citation>
    <scope>NUCLEOTIDE SEQUENCE</scope>
</reference>
<dbReference type="EMBL" id="UINC01019568">
    <property type="protein sequence ID" value="SVA82931.1"/>
    <property type="molecule type" value="Genomic_DNA"/>
</dbReference>
<dbReference type="Pfam" id="PF07715">
    <property type="entry name" value="Plug"/>
    <property type="match status" value="1"/>
</dbReference>
<evidence type="ECO:0000256" key="5">
    <source>
        <dbReference type="ARBA" id="ARBA00023077"/>
    </source>
</evidence>
<dbReference type="PANTHER" id="PTHR30069">
    <property type="entry name" value="TONB-DEPENDENT OUTER MEMBRANE RECEPTOR"/>
    <property type="match status" value="1"/>
</dbReference>
<dbReference type="InterPro" id="IPR010917">
    <property type="entry name" value="TonB_rcpt_CS"/>
</dbReference>
<dbReference type="Pfam" id="PF00593">
    <property type="entry name" value="TonB_dep_Rec_b-barrel"/>
    <property type="match status" value="1"/>
</dbReference>
<accession>A0A381Z1W7</accession>
<dbReference type="GO" id="GO:0009279">
    <property type="term" value="C:cell outer membrane"/>
    <property type="evidence" value="ECO:0007669"/>
    <property type="project" value="UniProtKB-SubCell"/>
</dbReference>
<dbReference type="Gene3D" id="2.170.130.10">
    <property type="entry name" value="TonB-dependent receptor, plug domain"/>
    <property type="match status" value="1"/>
</dbReference>
<evidence type="ECO:0000256" key="6">
    <source>
        <dbReference type="ARBA" id="ARBA00023136"/>
    </source>
</evidence>
<proteinExistence type="predicted"/>
<evidence type="ECO:0000256" key="1">
    <source>
        <dbReference type="ARBA" id="ARBA00004571"/>
    </source>
</evidence>
<gene>
    <name evidence="10" type="ORF">METZ01_LOCUS135785</name>
</gene>
<dbReference type="PANTHER" id="PTHR30069:SF50">
    <property type="entry name" value="TONB-DEPENDENT RECEPTOR HI_1217-RELATED"/>
    <property type="match status" value="1"/>
</dbReference>
<keyword evidence="3" id="KW-0812">Transmembrane</keyword>
<feature type="domain" description="TonB-dependent receptor plug" evidence="9">
    <location>
        <begin position="52"/>
        <end position="159"/>
    </location>
</feature>
<evidence type="ECO:0000259" key="8">
    <source>
        <dbReference type="Pfam" id="PF00593"/>
    </source>
</evidence>
<dbReference type="InterPro" id="IPR036942">
    <property type="entry name" value="Beta-barrel_TonB_sf"/>
</dbReference>
<protein>
    <recommendedName>
        <fullName evidence="11">TonB-dependent receptor plug domain-containing protein</fullName>
    </recommendedName>
</protein>
<dbReference type="Gene3D" id="2.40.170.20">
    <property type="entry name" value="TonB-dependent receptor, beta-barrel domain"/>
    <property type="match status" value="1"/>
</dbReference>
<evidence type="ECO:0000256" key="2">
    <source>
        <dbReference type="ARBA" id="ARBA00022448"/>
    </source>
</evidence>
<evidence type="ECO:0000256" key="7">
    <source>
        <dbReference type="ARBA" id="ARBA00023237"/>
    </source>
</evidence>
<dbReference type="SUPFAM" id="SSF56935">
    <property type="entry name" value="Porins"/>
    <property type="match status" value="1"/>
</dbReference>
<dbReference type="InterPro" id="IPR037066">
    <property type="entry name" value="Plug_dom_sf"/>
</dbReference>
<keyword evidence="4" id="KW-0732">Signal</keyword>
<feature type="domain" description="TonB-dependent receptor-like beta-barrel" evidence="8">
    <location>
        <begin position="235"/>
        <end position="778"/>
    </location>
</feature>
<dbReference type="InterPro" id="IPR039426">
    <property type="entry name" value="TonB-dep_rcpt-like"/>
</dbReference>
<dbReference type="GO" id="GO:0015344">
    <property type="term" value="F:siderophore uptake transmembrane transporter activity"/>
    <property type="evidence" value="ECO:0007669"/>
    <property type="project" value="TreeGrafter"/>
</dbReference>
<evidence type="ECO:0000256" key="4">
    <source>
        <dbReference type="ARBA" id="ARBA00022729"/>
    </source>
</evidence>
<evidence type="ECO:0008006" key="11">
    <source>
        <dbReference type="Google" id="ProtNLM"/>
    </source>
</evidence>
<dbReference type="InterPro" id="IPR012910">
    <property type="entry name" value="Plug_dom"/>
</dbReference>
<dbReference type="PROSITE" id="PS52016">
    <property type="entry name" value="TONB_DEPENDENT_REC_3"/>
    <property type="match status" value="1"/>
</dbReference>
<keyword evidence="6" id="KW-0472">Membrane</keyword>
<dbReference type="InterPro" id="IPR000531">
    <property type="entry name" value="Beta-barrel_TonB"/>
</dbReference>
<evidence type="ECO:0000259" key="9">
    <source>
        <dbReference type="Pfam" id="PF07715"/>
    </source>
</evidence>
<evidence type="ECO:0000313" key="10">
    <source>
        <dbReference type="EMBL" id="SVA82931.1"/>
    </source>
</evidence>
<dbReference type="GO" id="GO:0044718">
    <property type="term" value="P:siderophore transmembrane transport"/>
    <property type="evidence" value="ECO:0007669"/>
    <property type="project" value="TreeGrafter"/>
</dbReference>
<organism evidence="10">
    <name type="scientific">marine metagenome</name>
    <dbReference type="NCBI Taxonomy" id="408172"/>
    <lineage>
        <taxon>unclassified sequences</taxon>
        <taxon>metagenomes</taxon>
        <taxon>ecological metagenomes</taxon>
    </lineage>
</organism>
<dbReference type="PROSITE" id="PS01156">
    <property type="entry name" value="TONB_DEPENDENT_REC_2"/>
    <property type="match status" value="1"/>
</dbReference>
<comment type="subcellular location">
    <subcellularLocation>
        <location evidence="1">Cell outer membrane</location>
        <topology evidence="1">Multi-pass membrane protein</topology>
    </subcellularLocation>
</comment>